<feature type="disulfide bond" evidence="5">
    <location>
        <begin position="354"/>
        <end position="363"/>
    </location>
</feature>
<sequence length="943" mass="102955">MHTILSSPIILLLSFLQVQKAILATFDEATETATFTTTAHFGDSKRGRMSWIIDESALPWTGQYYFIESTQSPMSNLLIVVDSSNGNHLGNCASFGPRDNKWRRFFWTLTEESLICNITDSETKVSKIHFPSSILPRTFSLRILAQQGPKCFRDMIVQNEKMEGCPPSLKRNFFQGMSLECNCPLPTIESSSSIISDKQSVLKSHIRSNIAPFHFVNPRITSSDGSLPISHDLSLSIPKNTSNSRLFEIVTKIMPQTTVATLITPITATNTDRTSAAITDNATAPGTTTKMINPFDDNHGNSESLASIVEELLITTYDPLSSSLSPQAQACASIQCQNNGTCSIRNDGTAICMCPEGFFGTQCEINLCSNVRCLHGGICRITGNVPYCQCRSGTTGTFCEEIICNPKCEQGGICELTGGAPVCRCPTGTFGINCNIIDTCINNDEICTEYDNDARCQLDSDNFALISPVPVNATFKCLCLNERSEWTNCKELPRKTLIPLPTTTTMNSTHPALATSGLLLETSEEIRPTHGVPLLQNHPHFSNLFPNPFIMPSVMSTTTVASSFINSDSSIHQHDQSAVEISSSLNRSTSLLSESMPTVPAQSVPSSFDSVDRISNFSTAVAPPLMTPKSPFRLHHLFNMTPEFAESSKPEITTITSIALPGQSESMDFTSSISPIHATNSPAGKISGQLSENSTVTPLTILSGEEFPTSPSVPKVNASNTSTTPSASFLESITVMPDVLVLTTGVIDRNGMLQIDHFTSNVSKEQESTLFAISPSHTDHSMSSTTSFIPPLNNQETEDEGWDWLHSFTKPAEETEWTTTTDVNDFTAELGQTLTFDEDEVKFVKLTVGLPTTTETPEFSHRSDGAISNSEDTARGDASSWTIALTIIFAFLVLASACITLVLRYIRRSRKLHGKYNPAREESVLSSSYSMPMATVTKEERLI</sequence>
<feature type="domain" description="EGF-like" evidence="9">
    <location>
        <begin position="327"/>
        <end position="364"/>
    </location>
</feature>
<feature type="disulfide bond" evidence="5">
    <location>
        <begin position="404"/>
        <end position="414"/>
    </location>
</feature>
<feature type="region of interest" description="Disordered" evidence="6">
    <location>
        <begin position="776"/>
        <end position="797"/>
    </location>
</feature>
<dbReference type="Gene3D" id="2.10.25.10">
    <property type="entry name" value="Laminin"/>
    <property type="match status" value="2"/>
</dbReference>
<dbReference type="Pfam" id="PF00008">
    <property type="entry name" value="EGF"/>
    <property type="match status" value="1"/>
</dbReference>
<dbReference type="WBParaSite" id="sdigi.contig79.g3805.t1">
    <property type="protein sequence ID" value="sdigi.contig79.g3805.t1"/>
    <property type="gene ID" value="sdigi.contig79.g3805"/>
</dbReference>
<keyword evidence="7" id="KW-0812">Transmembrane</keyword>
<comment type="caution">
    <text evidence="5">Lacks conserved residue(s) required for the propagation of feature annotation.</text>
</comment>
<evidence type="ECO:0000259" key="9">
    <source>
        <dbReference type="PROSITE" id="PS50026"/>
    </source>
</evidence>
<feature type="signal peptide" evidence="8">
    <location>
        <begin position="1"/>
        <end position="24"/>
    </location>
</feature>
<dbReference type="Proteomes" id="UP000887581">
    <property type="component" value="Unplaced"/>
</dbReference>
<reference evidence="11" key="1">
    <citation type="submission" date="2022-11" db="UniProtKB">
        <authorList>
            <consortium name="WormBaseParasite"/>
        </authorList>
    </citation>
    <scope>IDENTIFICATION</scope>
</reference>
<dbReference type="PROSITE" id="PS50026">
    <property type="entry name" value="EGF_3"/>
    <property type="match status" value="3"/>
</dbReference>
<dbReference type="PROSITE" id="PS00022">
    <property type="entry name" value="EGF_1"/>
    <property type="match status" value="3"/>
</dbReference>
<feature type="disulfide bond" evidence="5">
    <location>
        <begin position="390"/>
        <end position="399"/>
    </location>
</feature>
<feature type="chain" id="PRO_5037851177" evidence="8">
    <location>
        <begin position="25"/>
        <end position="943"/>
    </location>
</feature>
<dbReference type="GO" id="GO:0032991">
    <property type="term" value="C:protein-containing complex"/>
    <property type="evidence" value="ECO:0007669"/>
    <property type="project" value="TreeGrafter"/>
</dbReference>
<keyword evidence="7" id="KW-1133">Transmembrane helix</keyword>
<keyword evidence="4 5" id="KW-1015">Disulfide bond</keyword>
<evidence type="ECO:0000313" key="11">
    <source>
        <dbReference type="WBParaSite" id="sdigi.contig79.g3805.t1"/>
    </source>
</evidence>
<dbReference type="CDD" id="cd00054">
    <property type="entry name" value="EGF_CA"/>
    <property type="match status" value="1"/>
</dbReference>
<evidence type="ECO:0000313" key="10">
    <source>
        <dbReference type="Proteomes" id="UP000887581"/>
    </source>
</evidence>
<dbReference type="PROSITE" id="PS01186">
    <property type="entry name" value="EGF_2"/>
    <property type="match status" value="1"/>
</dbReference>
<keyword evidence="3" id="KW-0677">Repeat</keyword>
<keyword evidence="2 8" id="KW-0732">Signal</keyword>
<keyword evidence="7" id="KW-0472">Membrane</keyword>
<feature type="domain" description="EGF-like" evidence="9">
    <location>
        <begin position="365"/>
        <end position="400"/>
    </location>
</feature>
<dbReference type="InterPro" id="IPR000742">
    <property type="entry name" value="EGF"/>
</dbReference>
<evidence type="ECO:0000256" key="4">
    <source>
        <dbReference type="ARBA" id="ARBA00023157"/>
    </source>
</evidence>
<proteinExistence type="predicted"/>
<evidence type="ECO:0000256" key="8">
    <source>
        <dbReference type="SAM" id="SignalP"/>
    </source>
</evidence>
<dbReference type="SMART" id="SM00181">
    <property type="entry name" value="EGF"/>
    <property type="match status" value="4"/>
</dbReference>
<dbReference type="GO" id="GO:0005886">
    <property type="term" value="C:plasma membrane"/>
    <property type="evidence" value="ECO:0007669"/>
    <property type="project" value="TreeGrafter"/>
</dbReference>
<evidence type="ECO:0000256" key="3">
    <source>
        <dbReference type="ARBA" id="ARBA00022737"/>
    </source>
</evidence>
<feature type="disulfide bond" evidence="5">
    <location>
        <begin position="425"/>
        <end position="434"/>
    </location>
</feature>
<accession>A0A915Q281</accession>
<feature type="transmembrane region" description="Helical" evidence="7">
    <location>
        <begin position="881"/>
        <end position="906"/>
    </location>
</feature>
<feature type="domain" description="EGF-like" evidence="9">
    <location>
        <begin position="401"/>
        <end position="435"/>
    </location>
</feature>
<organism evidence="10 11">
    <name type="scientific">Setaria digitata</name>
    <dbReference type="NCBI Taxonomy" id="48799"/>
    <lineage>
        <taxon>Eukaryota</taxon>
        <taxon>Metazoa</taxon>
        <taxon>Ecdysozoa</taxon>
        <taxon>Nematoda</taxon>
        <taxon>Chromadorea</taxon>
        <taxon>Rhabditida</taxon>
        <taxon>Spirurina</taxon>
        <taxon>Spiruromorpha</taxon>
        <taxon>Filarioidea</taxon>
        <taxon>Setariidae</taxon>
        <taxon>Setaria</taxon>
    </lineage>
</organism>
<dbReference type="SUPFAM" id="SSF57196">
    <property type="entry name" value="EGF/Laminin"/>
    <property type="match status" value="2"/>
</dbReference>
<evidence type="ECO:0000256" key="6">
    <source>
        <dbReference type="SAM" id="MobiDB-lite"/>
    </source>
</evidence>
<keyword evidence="10" id="KW-1185">Reference proteome</keyword>
<evidence type="ECO:0000256" key="7">
    <source>
        <dbReference type="SAM" id="Phobius"/>
    </source>
</evidence>
<dbReference type="InterPro" id="IPR051022">
    <property type="entry name" value="Notch_Cell-Fate_Det"/>
</dbReference>
<dbReference type="AlphaFoldDB" id="A0A915Q281"/>
<dbReference type="CDD" id="cd00053">
    <property type="entry name" value="EGF"/>
    <property type="match status" value="1"/>
</dbReference>
<keyword evidence="1 5" id="KW-0245">EGF-like domain</keyword>
<dbReference type="PANTHER" id="PTHR24049:SF22">
    <property type="entry name" value="DROSOPHILA CRUMBS HOMOLOG"/>
    <property type="match status" value="1"/>
</dbReference>
<dbReference type="PANTHER" id="PTHR24049">
    <property type="entry name" value="CRUMBS FAMILY MEMBER"/>
    <property type="match status" value="1"/>
</dbReference>
<evidence type="ECO:0000256" key="5">
    <source>
        <dbReference type="PROSITE-ProRule" id="PRU00076"/>
    </source>
</evidence>
<name>A0A915Q281_9BILA</name>
<feature type="region of interest" description="Disordered" evidence="6">
    <location>
        <begin position="855"/>
        <end position="874"/>
    </location>
</feature>
<evidence type="ECO:0000256" key="2">
    <source>
        <dbReference type="ARBA" id="ARBA00022729"/>
    </source>
</evidence>
<evidence type="ECO:0000256" key="1">
    <source>
        <dbReference type="ARBA" id="ARBA00022536"/>
    </source>
</evidence>
<dbReference type="GO" id="GO:0007157">
    <property type="term" value="P:heterophilic cell-cell adhesion via plasma membrane cell adhesion molecules"/>
    <property type="evidence" value="ECO:0007669"/>
    <property type="project" value="TreeGrafter"/>
</dbReference>
<protein>
    <submittedName>
        <fullName evidence="11">EGF-like domain-containing protein</fullName>
    </submittedName>
</protein>
<dbReference type="GO" id="GO:0045197">
    <property type="term" value="P:establishment or maintenance of epithelial cell apical/basal polarity"/>
    <property type="evidence" value="ECO:0007669"/>
    <property type="project" value="TreeGrafter"/>
</dbReference>